<reference evidence="1" key="2">
    <citation type="submission" date="2025-09" db="UniProtKB">
        <authorList>
            <consortium name="Ensembl"/>
        </authorList>
    </citation>
    <scope>IDENTIFICATION</scope>
</reference>
<dbReference type="Ensembl" id="ENSMSIT00000029361.1">
    <property type="protein sequence ID" value="ENSMSIP00000023263.1"/>
    <property type="gene ID" value="ENSMSIG00000019771.1"/>
</dbReference>
<proteinExistence type="predicted"/>
<reference evidence="1" key="1">
    <citation type="submission" date="2025-08" db="UniProtKB">
        <authorList>
            <consortium name="Ensembl"/>
        </authorList>
    </citation>
    <scope>IDENTIFICATION</scope>
</reference>
<dbReference type="Proteomes" id="UP000694415">
    <property type="component" value="Unplaced"/>
</dbReference>
<name>A0A8C6MYW2_MUSSI</name>
<evidence type="ECO:0000313" key="2">
    <source>
        <dbReference type="Proteomes" id="UP000694415"/>
    </source>
</evidence>
<protein>
    <submittedName>
        <fullName evidence="1">Uncharacterized protein</fullName>
    </submittedName>
</protein>
<dbReference type="AlphaFoldDB" id="A0A8C6MYW2"/>
<evidence type="ECO:0000313" key="1">
    <source>
        <dbReference type="Ensembl" id="ENSMSIP00000023263.1"/>
    </source>
</evidence>
<sequence length="70" mass="7919">MLNNATSLTNSHTWNTYLISNETKVFEVLSFSVLSHPFIGALHFLFPSVLYRSGDCFEVTSSWTSERVGM</sequence>
<keyword evidence="2" id="KW-1185">Reference proteome</keyword>
<organism evidence="1 2">
    <name type="scientific">Mus spicilegus</name>
    <name type="common">Mound-building mouse</name>
    <dbReference type="NCBI Taxonomy" id="10103"/>
    <lineage>
        <taxon>Eukaryota</taxon>
        <taxon>Metazoa</taxon>
        <taxon>Chordata</taxon>
        <taxon>Craniata</taxon>
        <taxon>Vertebrata</taxon>
        <taxon>Euteleostomi</taxon>
        <taxon>Mammalia</taxon>
        <taxon>Eutheria</taxon>
        <taxon>Euarchontoglires</taxon>
        <taxon>Glires</taxon>
        <taxon>Rodentia</taxon>
        <taxon>Myomorpha</taxon>
        <taxon>Muroidea</taxon>
        <taxon>Muridae</taxon>
        <taxon>Murinae</taxon>
        <taxon>Mus</taxon>
        <taxon>Mus</taxon>
    </lineage>
</organism>
<accession>A0A8C6MYW2</accession>